<gene>
    <name evidence="4" type="ORF">ABVT43_01990</name>
</gene>
<evidence type="ECO:0000256" key="1">
    <source>
        <dbReference type="ARBA" id="ARBA00008490"/>
    </source>
</evidence>
<comment type="similarity">
    <text evidence="1">Belongs to the UPF0319 family.</text>
</comment>
<evidence type="ECO:0000313" key="4">
    <source>
        <dbReference type="EMBL" id="MET1253886.1"/>
    </source>
</evidence>
<dbReference type="EMBL" id="JBEVCJ010000001">
    <property type="protein sequence ID" value="MET1253886.1"/>
    <property type="molecule type" value="Genomic_DNA"/>
</dbReference>
<dbReference type="RefSeq" id="WP_353873425.1">
    <property type="nucleotide sequence ID" value="NZ_JBEVCJ010000001.1"/>
</dbReference>
<comment type="caution">
    <text evidence="4">The sequence shown here is derived from an EMBL/GenBank/DDBJ whole genome shotgun (WGS) entry which is preliminary data.</text>
</comment>
<dbReference type="Proteomes" id="UP001548189">
    <property type="component" value="Unassembled WGS sequence"/>
</dbReference>
<reference evidence="4 5" key="1">
    <citation type="submission" date="2024-06" db="EMBL/GenBank/DDBJ databases">
        <authorList>
            <person name="Li F."/>
        </authorList>
    </citation>
    <scope>NUCLEOTIDE SEQUENCE [LARGE SCALE GENOMIC DNA]</scope>
    <source>
        <strain evidence="4 5">GXAS 311</strain>
    </source>
</reference>
<name>A0ABV2BPS5_9GAMM</name>
<proteinExistence type="inferred from homology"/>
<feature type="compositionally biased region" description="Low complexity" evidence="3">
    <location>
        <begin position="175"/>
        <end position="185"/>
    </location>
</feature>
<accession>A0ABV2BPS5</accession>
<dbReference type="PANTHER" id="PTHR38108">
    <property type="entry name" value="UPF0319 PROTEIN YCCT"/>
    <property type="match status" value="1"/>
</dbReference>
<evidence type="ECO:0000313" key="5">
    <source>
        <dbReference type="Proteomes" id="UP001548189"/>
    </source>
</evidence>
<keyword evidence="2" id="KW-0732">Signal</keyword>
<evidence type="ECO:0000256" key="3">
    <source>
        <dbReference type="SAM" id="MobiDB-lite"/>
    </source>
</evidence>
<dbReference type="InterPro" id="IPR018635">
    <property type="entry name" value="UPF0319"/>
</dbReference>
<protein>
    <submittedName>
        <fullName evidence="4">DUF2057 family protein</fullName>
    </submittedName>
</protein>
<organism evidence="4 5">
    <name type="scientific">Aliikangiella maris</name>
    <dbReference type="NCBI Taxonomy" id="3162458"/>
    <lineage>
        <taxon>Bacteria</taxon>
        <taxon>Pseudomonadati</taxon>
        <taxon>Pseudomonadota</taxon>
        <taxon>Gammaproteobacteria</taxon>
        <taxon>Oceanospirillales</taxon>
        <taxon>Pleioneaceae</taxon>
        <taxon>Aliikangiella</taxon>
    </lineage>
</organism>
<evidence type="ECO:0000256" key="2">
    <source>
        <dbReference type="ARBA" id="ARBA00022729"/>
    </source>
</evidence>
<dbReference type="Pfam" id="PF09829">
    <property type="entry name" value="DUF2057"/>
    <property type="match status" value="1"/>
</dbReference>
<dbReference type="PANTHER" id="PTHR38108:SF1">
    <property type="entry name" value="UPF0319 PROTEIN YCCT"/>
    <property type="match status" value="1"/>
</dbReference>
<feature type="region of interest" description="Disordered" evidence="3">
    <location>
        <begin position="157"/>
        <end position="185"/>
    </location>
</feature>
<keyword evidence="5" id="KW-1185">Reference proteome</keyword>
<sequence length="221" mass="25395">MPKKSLYFTLILTMLMPIMGLTAPELIIAESFNIKAINGTIHSSGFISQNRNLQLKPGKNLLVIEYEEVFDSDDNDSFDIVKSSPFLLTLYLDTDSHYQQKVVKLKNADAARRYIQRPLFEIVKFTKDNSIRIQFELTPLVSSSESYLVQQTQVRQNDPIDLSHPNPKPSKIPRSSQLLQPNNLSSGLNSKNQSMALQMLQYWWQQASEAERQQFIKDIKE</sequence>